<organism evidence="2 3">
    <name type="scientific">Methylorubrum aminovorans</name>
    <dbReference type="NCBI Taxonomy" id="269069"/>
    <lineage>
        <taxon>Bacteria</taxon>
        <taxon>Pseudomonadati</taxon>
        <taxon>Pseudomonadota</taxon>
        <taxon>Alphaproteobacteria</taxon>
        <taxon>Hyphomicrobiales</taxon>
        <taxon>Methylobacteriaceae</taxon>
        <taxon>Methylorubrum</taxon>
    </lineage>
</organism>
<feature type="compositionally biased region" description="Basic and acidic residues" evidence="1">
    <location>
        <begin position="256"/>
        <end position="266"/>
    </location>
</feature>
<evidence type="ECO:0000256" key="1">
    <source>
        <dbReference type="SAM" id="MobiDB-lite"/>
    </source>
</evidence>
<protein>
    <submittedName>
        <fullName evidence="2">Uncharacterized protein</fullName>
    </submittedName>
</protein>
<feature type="compositionally biased region" description="Basic and acidic residues" evidence="1">
    <location>
        <begin position="1"/>
        <end position="15"/>
    </location>
</feature>
<reference evidence="2" key="2">
    <citation type="submission" date="2021-08" db="EMBL/GenBank/DDBJ databases">
        <authorList>
            <person name="Tani A."/>
            <person name="Ola A."/>
            <person name="Ogura Y."/>
            <person name="Katsura K."/>
            <person name="Hayashi T."/>
        </authorList>
    </citation>
    <scope>NUCLEOTIDE SEQUENCE</scope>
    <source>
        <strain evidence="2">NBRC 15686</strain>
    </source>
</reference>
<comment type="caution">
    <text evidence="2">The sequence shown here is derived from an EMBL/GenBank/DDBJ whole genome shotgun (WGS) entry which is preliminary data.</text>
</comment>
<feature type="compositionally biased region" description="Gly residues" evidence="1">
    <location>
        <begin position="39"/>
        <end position="48"/>
    </location>
</feature>
<name>A0ABQ4UBS5_9HYPH</name>
<evidence type="ECO:0000313" key="2">
    <source>
        <dbReference type="EMBL" id="GJE63892.1"/>
    </source>
</evidence>
<feature type="region of interest" description="Disordered" evidence="1">
    <location>
        <begin position="1"/>
        <end position="154"/>
    </location>
</feature>
<evidence type="ECO:0000313" key="3">
    <source>
        <dbReference type="Proteomes" id="UP001055039"/>
    </source>
</evidence>
<feature type="compositionally biased region" description="Low complexity" evidence="1">
    <location>
        <begin position="88"/>
        <end position="99"/>
    </location>
</feature>
<gene>
    <name evidence="2" type="ORF">LNAOJCKE_1091</name>
</gene>
<accession>A0ABQ4UBS5</accession>
<feature type="region of interest" description="Disordered" evidence="1">
    <location>
        <begin position="256"/>
        <end position="292"/>
    </location>
</feature>
<keyword evidence="3" id="KW-1185">Reference proteome</keyword>
<proteinExistence type="predicted"/>
<feature type="compositionally biased region" description="Basic and acidic residues" evidence="1">
    <location>
        <begin position="49"/>
        <end position="66"/>
    </location>
</feature>
<dbReference type="Proteomes" id="UP001055039">
    <property type="component" value="Unassembled WGS sequence"/>
</dbReference>
<reference evidence="2" key="1">
    <citation type="journal article" date="2021" name="Front. Microbiol.">
        <title>Comprehensive Comparative Genomics and Phenotyping of Methylobacterium Species.</title>
        <authorList>
            <person name="Alessa O."/>
            <person name="Ogura Y."/>
            <person name="Fujitani Y."/>
            <person name="Takami H."/>
            <person name="Hayashi T."/>
            <person name="Sahin N."/>
            <person name="Tani A."/>
        </authorList>
    </citation>
    <scope>NUCLEOTIDE SEQUENCE</scope>
    <source>
        <strain evidence="2">NBRC 15686</strain>
    </source>
</reference>
<dbReference type="EMBL" id="BPRC01000002">
    <property type="protein sequence ID" value="GJE63892.1"/>
    <property type="molecule type" value="Genomic_DNA"/>
</dbReference>
<sequence>MLDQQRRRAAVEHIEGGAGARIDFEQPPALAMDEAVGAGEAGEAGGAGDPKRGLGDLRGHPDRDRFPLVTAAGERPGVAERPQRRGRLPLLGDRQGLDGVPISQEIQGDGAAGHPGLEVVARRGGAGRTRADMRAATAARPLEEPGAPVGYRAGADRRMRNRKALAQRGEAERVLERGDRLRARAEQAMARGDLRNEIRRALEAAAEDDTEGTARLLRKRIEPRQHARAVAGSGTEAAGQRAVSLGQRQGVLVAEQVEHERAEPRPTRGLRQRPAGLGGDQDCAALKRTKRV</sequence>